<evidence type="ECO:0000313" key="2">
    <source>
        <dbReference type="Proteomes" id="UP000836841"/>
    </source>
</evidence>
<gene>
    <name evidence="1" type="ORF">TAV2_LOCUS18803</name>
</gene>
<dbReference type="GO" id="GO:0005737">
    <property type="term" value="C:cytoplasm"/>
    <property type="evidence" value="ECO:0007669"/>
    <property type="project" value="TreeGrafter"/>
</dbReference>
<name>A0AAU9SYB8_THLAR</name>
<dbReference type="GO" id="GO:0016881">
    <property type="term" value="F:acid-amino acid ligase activity"/>
    <property type="evidence" value="ECO:0007669"/>
    <property type="project" value="TreeGrafter"/>
</dbReference>
<dbReference type="EMBL" id="OU466862">
    <property type="protein sequence ID" value="CAH2072856.1"/>
    <property type="molecule type" value="Genomic_DNA"/>
</dbReference>
<dbReference type="Proteomes" id="UP000836841">
    <property type="component" value="Chromosome 6"/>
</dbReference>
<dbReference type="PANTHER" id="PTHR31901:SF78">
    <property type="entry name" value="AUXIN-RESPONSIVE GH3 FAMILY PROTEIN-RELATED"/>
    <property type="match status" value="1"/>
</dbReference>
<organism evidence="1 2">
    <name type="scientific">Thlaspi arvense</name>
    <name type="common">Field penny-cress</name>
    <dbReference type="NCBI Taxonomy" id="13288"/>
    <lineage>
        <taxon>Eukaryota</taxon>
        <taxon>Viridiplantae</taxon>
        <taxon>Streptophyta</taxon>
        <taxon>Embryophyta</taxon>
        <taxon>Tracheophyta</taxon>
        <taxon>Spermatophyta</taxon>
        <taxon>Magnoliopsida</taxon>
        <taxon>eudicotyledons</taxon>
        <taxon>Gunneridae</taxon>
        <taxon>Pentapetalae</taxon>
        <taxon>rosids</taxon>
        <taxon>malvids</taxon>
        <taxon>Brassicales</taxon>
        <taxon>Brassicaceae</taxon>
        <taxon>Thlaspideae</taxon>
        <taxon>Thlaspi</taxon>
    </lineage>
</organism>
<dbReference type="AlphaFoldDB" id="A0AAU9SYB8"/>
<reference evidence="1 2" key="1">
    <citation type="submission" date="2022-03" db="EMBL/GenBank/DDBJ databases">
        <authorList>
            <person name="Nunn A."/>
            <person name="Chopra R."/>
            <person name="Nunn A."/>
            <person name="Contreras Garrido A."/>
        </authorList>
    </citation>
    <scope>NUCLEOTIDE SEQUENCE [LARGE SCALE GENOMIC DNA]</scope>
</reference>
<keyword evidence="2" id="KW-1185">Reference proteome</keyword>
<accession>A0AAU9SYB8</accession>
<proteinExistence type="predicted"/>
<dbReference type="InterPro" id="IPR004993">
    <property type="entry name" value="GH3"/>
</dbReference>
<dbReference type="PANTHER" id="PTHR31901">
    <property type="entry name" value="GH3 DOMAIN-CONTAINING PROTEIN"/>
    <property type="match status" value="1"/>
</dbReference>
<dbReference type="Pfam" id="PF03321">
    <property type="entry name" value="GH3"/>
    <property type="match status" value="1"/>
</dbReference>
<evidence type="ECO:0000313" key="1">
    <source>
        <dbReference type="EMBL" id="CAH2072856.1"/>
    </source>
</evidence>
<protein>
    <submittedName>
        <fullName evidence="1">Uncharacterized protein</fullName>
    </submittedName>
</protein>
<sequence length="100" mass="11644">MLPKFDPTNPKDCMSLLEDATTNVKQIQDSVLEAILSRNSQTEYLKGFLKDQLDKQSFKKNLPVVTYEDYRPYVDRIANGEPFDLICDRPIIVLLVRYLF</sequence>